<dbReference type="EMBL" id="RDQH01000334">
    <property type="protein sequence ID" value="RXH92536.1"/>
    <property type="molecule type" value="Genomic_DNA"/>
</dbReference>
<organism evidence="2 3">
    <name type="scientific">Malus domestica</name>
    <name type="common">Apple</name>
    <name type="synonym">Pyrus malus</name>
    <dbReference type="NCBI Taxonomy" id="3750"/>
    <lineage>
        <taxon>Eukaryota</taxon>
        <taxon>Viridiplantae</taxon>
        <taxon>Streptophyta</taxon>
        <taxon>Embryophyta</taxon>
        <taxon>Tracheophyta</taxon>
        <taxon>Spermatophyta</taxon>
        <taxon>Magnoliopsida</taxon>
        <taxon>eudicotyledons</taxon>
        <taxon>Gunneridae</taxon>
        <taxon>Pentapetalae</taxon>
        <taxon>rosids</taxon>
        <taxon>fabids</taxon>
        <taxon>Rosales</taxon>
        <taxon>Rosaceae</taxon>
        <taxon>Amygdaloideae</taxon>
        <taxon>Maleae</taxon>
        <taxon>Malus</taxon>
    </lineage>
</organism>
<reference evidence="2 3" key="1">
    <citation type="submission" date="2018-10" db="EMBL/GenBank/DDBJ databases">
        <title>A high-quality apple genome assembly.</title>
        <authorList>
            <person name="Hu J."/>
        </authorList>
    </citation>
    <scope>NUCLEOTIDE SEQUENCE [LARGE SCALE GENOMIC DNA]</scope>
    <source>
        <strain evidence="3">cv. HFTH1</strain>
        <tissue evidence="2">Young leaf</tissue>
    </source>
</reference>
<accession>A0A498JBM7</accession>
<proteinExistence type="predicted"/>
<evidence type="ECO:0000256" key="1">
    <source>
        <dbReference type="SAM" id="MobiDB-lite"/>
    </source>
</evidence>
<evidence type="ECO:0000313" key="3">
    <source>
        <dbReference type="Proteomes" id="UP000290289"/>
    </source>
</evidence>
<name>A0A498JBM7_MALDO</name>
<sequence length="173" mass="19681">MYGRESWLHSILLSHYNPRQYRAARGSSGELQELHLVSKECLLEFVYVALEEDPSDSNVVADFIHFCAAKKSKSVRDSFPIIPTKKRSSLRRRPNKKTCSGFSSVPIILPKKKRSLRRRAAPSLDMTSKNLKRKRLSGCESSTNNDGDEGFLLQKKQKFVDPIRDTQRNSAPA</sequence>
<dbReference type="Proteomes" id="UP000290289">
    <property type="component" value="Chromosome 8"/>
</dbReference>
<feature type="region of interest" description="Disordered" evidence="1">
    <location>
        <begin position="115"/>
        <end position="173"/>
    </location>
</feature>
<feature type="compositionally biased region" description="Basic and acidic residues" evidence="1">
    <location>
        <begin position="158"/>
        <end position="167"/>
    </location>
</feature>
<dbReference type="AlphaFoldDB" id="A0A498JBM7"/>
<keyword evidence="3" id="KW-1185">Reference proteome</keyword>
<comment type="caution">
    <text evidence="2">The sequence shown here is derived from an EMBL/GenBank/DDBJ whole genome shotgun (WGS) entry which is preliminary data.</text>
</comment>
<protein>
    <submittedName>
        <fullName evidence="2">Uncharacterized protein</fullName>
    </submittedName>
</protein>
<gene>
    <name evidence="2" type="ORF">DVH24_033432</name>
</gene>
<evidence type="ECO:0000313" key="2">
    <source>
        <dbReference type="EMBL" id="RXH92536.1"/>
    </source>
</evidence>